<feature type="region of interest" description="Disordered" evidence="2">
    <location>
        <begin position="129"/>
        <end position="154"/>
    </location>
</feature>
<evidence type="ECO:0000259" key="3">
    <source>
        <dbReference type="Pfam" id="PF12181"/>
    </source>
</evidence>
<keyword evidence="4" id="KW-0238">DNA-binding</keyword>
<keyword evidence="1" id="KW-0175">Coiled coil</keyword>
<dbReference type="InterPro" id="IPR021009">
    <property type="entry name" value="MogR_DNA-bd"/>
</dbReference>
<evidence type="ECO:0000256" key="2">
    <source>
        <dbReference type="SAM" id="MobiDB-lite"/>
    </source>
</evidence>
<evidence type="ECO:0000313" key="5">
    <source>
        <dbReference type="Proteomes" id="UP001218246"/>
    </source>
</evidence>
<dbReference type="InterPro" id="IPR038245">
    <property type="entry name" value="MogR_DNA-bd_sf"/>
</dbReference>
<sequence length="304" mass="35052">MNRNDMIHILTTLQDALSANISVNEFEATAAKFAEQYGIQGEEVIYLYEKMVAFQGAVTALGGEEAYEKSETVWLKEELELLLTVYKFFQKNGISVVIISEQISNEMLSVFPKTKSQLQNTYYKLRNDKMSLENTTKQKPGRKPGQEYKRRSKRKLEASHALLHREAEVLRDEPRKNLVHLLSGMIHNFQTISQHNEVRERQMYQLIEGIYELSNLAVDHAKENYGAEEELEQLRAETARLKQEKEELLSGIQHMTANINSFVTSSDIEQIKGLSQFVYTCKSDLHKLGMLQEDSELQRVTQEV</sequence>
<dbReference type="EMBL" id="JARULN010000001">
    <property type="protein sequence ID" value="MDG5752881.1"/>
    <property type="molecule type" value="Genomic_DNA"/>
</dbReference>
<protein>
    <submittedName>
        <fullName evidence="4">DNA-binding domain-containing protein</fullName>
    </submittedName>
</protein>
<evidence type="ECO:0000256" key="1">
    <source>
        <dbReference type="SAM" id="Coils"/>
    </source>
</evidence>
<comment type="caution">
    <text evidence="4">The sequence shown here is derived from an EMBL/GenBank/DDBJ whole genome shotgun (WGS) entry which is preliminary data.</text>
</comment>
<name>A0ABT6H0I2_9BACI</name>
<dbReference type="Pfam" id="PF12181">
    <property type="entry name" value="MogR_DNAbind"/>
    <property type="match status" value="1"/>
</dbReference>
<organism evidence="4 5">
    <name type="scientific">Ectobacillus antri</name>
    <dbReference type="NCBI Taxonomy" id="2486280"/>
    <lineage>
        <taxon>Bacteria</taxon>
        <taxon>Bacillati</taxon>
        <taxon>Bacillota</taxon>
        <taxon>Bacilli</taxon>
        <taxon>Bacillales</taxon>
        <taxon>Bacillaceae</taxon>
        <taxon>Ectobacillus</taxon>
    </lineage>
</organism>
<reference evidence="4 5" key="1">
    <citation type="submission" date="2023-04" db="EMBL/GenBank/DDBJ databases">
        <title>Ectobacillus antri isolated from activated sludge.</title>
        <authorList>
            <person name="Yan P."/>
            <person name="Liu X."/>
        </authorList>
    </citation>
    <scope>NUCLEOTIDE SEQUENCE [LARGE SCALE GENOMIC DNA]</scope>
    <source>
        <strain evidence="4 5">C18H</strain>
    </source>
</reference>
<feature type="coiled-coil region" evidence="1">
    <location>
        <begin position="217"/>
        <end position="251"/>
    </location>
</feature>
<dbReference type="GO" id="GO:0003677">
    <property type="term" value="F:DNA binding"/>
    <property type="evidence" value="ECO:0007669"/>
    <property type="project" value="UniProtKB-KW"/>
</dbReference>
<feature type="compositionally biased region" description="Basic and acidic residues" evidence="2">
    <location>
        <begin position="144"/>
        <end position="154"/>
    </location>
</feature>
<keyword evidence="5" id="KW-1185">Reference proteome</keyword>
<dbReference type="Gene3D" id="1.20.120.1030">
    <property type="entry name" value="Motility repressor MogR, DNA-binding domain"/>
    <property type="match status" value="1"/>
</dbReference>
<dbReference type="RefSeq" id="WP_245999840.1">
    <property type="nucleotide sequence ID" value="NZ_JARRRY010000001.1"/>
</dbReference>
<dbReference type="Proteomes" id="UP001218246">
    <property type="component" value="Unassembled WGS sequence"/>
</dbReference>
<accession>A0ABT6H0I2</accession>
<proteinExistence type="predicted"/>
<feature type="domain" description="Motility repressor MogR DNA-binding" evidence="3">
    <location>
        <begin position="23"/>
        <end position="144"/>
    </location>
</feature>
<evidence type="ECO:0000313" key="4">
    <source>
        <dbReference type="EMBL" id="MDG5752881.1"/>
    </source>
</evidence>
<gene>
    <name evidence="4" type="ORF">P6P90_02550</name>
</gene>